<keyword evidence="1" id="KW-0547">Nucleotide-binding</keyword>
<dbReference type="Proteomes" id="UP000297982">
    <property type="component" value="Unassembled WGS sequence"/>
</dbReference>
<evidence type="ECO:0000256" key="1">
    <source>
        <dbReference type="ARBA" id="ARBA00022741"/>
    </source>
</evidence>
<organism evidence="6 7">
    <name type="scientific">Halobacillus salinus</name>
    <dbReference type="NCBI Taxonomy" id="192814"/>
    <lineage>
        <taxon>Bacteria</taxon>
        <taxon>Bacillati</taxon>
        <taxon>Bacillota</taxon>
        <taxon>Bacilli</taxon>
        <taxon>Bacillales</taxon>
        <taxon>Bacillaceae</taxon>
        <taxon>Halobacillus</taxon>
    </lineage>
</organism>
<dbReference type="InterPro" id="IPR050534">
    <property type="entry name" value="Coronavir_polyprotein_1ab"/>
</dbReference>
<dbReference type="EMBL" id="SRJC01000001">
    <property type="protein sequence ID" value="TGB04866.1"/>
    <property type="molecule type" value="Genomic_DNA"/>
</dbReference>
<evidence type="ECO:0000259" key="5">
    <source>
        <dbReference type="Pfam" id="PF13087"/>
    </source>
</evidence>
<feature type="domain" description="DNA2/NAM7 helicase-like C-terminal" evidence="5">
    <location>
        <begin position="597"/>
        <end position="771"/>
    </location>
</feature>
<protein>
    <recommendedName>
        <fullName evidence="5">DNA2/NAM7 helicase-like C-terminal domain-containing protein</fullName>
    </recommendedName>
</protein>
<dbReference type="SUPFAM" id="SSF52540">
    <property type="entry name" value="P-loop containing nucleoside triphosphate hydrolases"/>
    <property type="match status" value="1"/>
</dbReference>
<name>A0A4Z0H6X2_9BACI</name>
<evidence type="ECO:0000256" key="2">
    <source>
        <dbReference type="ARBA" id="ARBA00022801"/>
    </source>
</evidence>
<keyword evidence="7" id="KW-1185">Reference proteome</keyword>
<comment type="caution">
    <text evidence="6">The sequence shown here is derived from an EMBL/GenBank/DDBJ whole genome shotgun (WGS) entry which is preliminary data.</text>
</comment>
<evidence type="ECO:0000313" key="6">
    <source>
        <dbReference type="EMBL" id="TGB04866.1"/>
    </source>
</evidence>
<sequence length="797" mass="91542">MDFTNYFRTSLIDAERYATKFNEIEESASLVSLDELAEGRLSADTVNAIFEDEEKSSVDILINPIIIQKKNAGRIAPLWIPATLHSTGNISPHKRDLPWVSVYYLAPSRTGEVSIGYLKDYEEAYQNHDLSFEAWSDCWNFAEELFGDITGHTFEAYRNDHYEKWKYAAISKKQRNLREKEDLVHVLEDVSKRESHELPLTYRRFTALEPTKKEEFSFKESFTSSHDRHIGHFTGSDALTSSQRQALYHFFEEKKGSFLAVNGPPGTGKSMLLTCIAASLFVESAVEQRTAPPTIAVTAHDQFTTHDLTDDFHNAPGSLLEKRWIPHFGNYALYLSSSKEEGMECFCEVNRTLKQPNFLDEARSVFLEKAGSYAGHDFTSIEGVAELLHEKLCTIVNEMRQAFRILENGSDEEIVNWLKERNVNRHTRDAMASTLDLRYRRQAFSLAARYWEARWLNSEHDWSKNSLYEKVKSLNKLYPVVTAPVYQLPKYFSSSENDIVPVYESMDLLMIEESGQMLPEMAAAVIPFSKQVVAIGDIHQVKPLWNSTKTFDVANMVNYGWNEEEDPRVLFDSGRAASKGSMLRVCQHLSRYQVHPDVDGMFLTEHRRCVPEVINYCNELIYQSWLKPIRSSYESYPYPHIGLSDVKGEVTRYESGMSNQEEAAAVIEWIREHREKLLSFYNKDEISEVVSIVTPFSEQMELIQEYLELEKIKDLTVGTIHMMQGASSPVILFSSVYREGEAEKLDFDEDKTLLNVAVSRAKDCFMIIGDERLFDEEGNSPSSLLKKHVLIQRKSFN</sequence>
<dbReference type="AlphaFoldDB" id="A0A4Z0H6X2"/>
<dbReference type="PANTHER" id="PTHR43788:SF8">
    <property type="entry name" value="DNA-BINDING PROTEIN SMUBP-2"/>
    <property type="match status" value="1"/>
</dbReference>
<dbReference type="PANTHER" id="PTHR43788">
    <property type="entry name" value="DNA2/NAM7 HELICASE FAMILY MEMBER"/>
    <property type="match status" value="1"/>
</dbReference>
<dbReference type="GO" id="GO:0043139">
    <property type="term" value="F:5'-3' DNA helicase activity"/>
    <property type="evidence" value="ECO:0007669"/>
    <property type="project" value="TreeGrafter"/>
</dbReference>
<dbReference type="STRING" id="192814.GCA_900166575_01893"/>
<proteinExistence type="predicted"/>
<evidence type="ECO:0000256" key="4">
    <source>
        <dbReference type="ARBA" id="ARBA00022840"/>
    </source>
</evidence>
<accession>A0A4Z0H6X2</accession>
<keyword evidence="3" id="KW-0347">Helicase</keyword>
<dbReference type="GO" id="GO:0016787">
    <property type="term" value="F:hydrolase activity"/>
    <property type="evidence" value="ECO:0007669"/>
    <property type="project" value="UniProtKB-KW"/>
</dbReference>
<gene>
    <name evidence="6" type="ORF">E4663_07690</name>
</gene>
<dbReference type="RefSeq" id="WP_135327154.1">
    <property type="nucleotide sequence ID" value="NZ_SRJC01000001.1"/>
</dbReference>
<evidence type="ECO:0000313" key="7">
    <source>
        <dbReference type="Proteomes" id="UP000297982"/>
    </source>
</evidence>
<dbReference type="Gene3D" id="3.40.50.300">
    <property type="entry name" value="P-loop containing nucleotide triphosphate hydrolases"/>
    <property type="match status" value="2"/>
</dbReference>
<dbReference type="InterPro" id="IPR041679">
    <property type="entry name" value="DNA2/NAM7-like_C"/>
</dbReference>
<keyword evidence="2" id="KW-0378">Hydrolase</keyword>
<keyword evidence="4" id="KW-0067">ATP-binding</keyword>
<dbReference type="CDD" id="cd18808">
    <property type="entry name" value="SF1_C_Upf1"/>
    <property type="match status" value="1"/>
</dbReference>
<dbReference type="GO" id="GO:0005524">
    <property type="term" value="F:ATP binding"/>
    <property type="evidence" value="ECO:0007669"/>
    <property type="project" value="UniProtKB-KW"/>
</dbReference>
<dbReference type="Pfam" id="PF13087">
    <property type="entry name" value="AAA_12"/>
    <property type="match status" value="1"/>
</dbReference>
<dbReference type="InterPro" id="IPR027417">
    <property type="entry name" value="P-loop_NTPase"/>
</dbReference>
<reference evidence="6 7" key="1">
    <citation type="journal article" date="2003" name="Int. J. Syst. Evol. Microbiol.">
        <title>Halobacillus salinus sp. nov., isolated from a salt lake on the coast of the East Sea in Korea.</title>
        <authorList>
            <person name="Yoon J.H."/>
            <person name="Kang K.H."/>
            <person name="Park Y.H."/>
        </authorList>
    </citation>
    <scope>NUCLEOTIDE SEQUENCE [LARGE SCALE GENOMIC DNA]</scope>
    <source>
        <strain evidence="6 7">HSL-3</strain>
    </source>
</reference>
<dbReference type="InterPro" id="IPR047187">
    <property type="entry name" value="SF1_C_Upf1"/>
</dbReference>
<evidence type="ECO:0000256" key="3">
    <source>
        <dbReference type="ARBA" id="ARBA00022806"/>
    </source>
</evidence>